<dbReference type="RefSeq" id="WP_243570722.1">
    <property type="nucleotide sequence ID" value="NZ_BAAARD010000001.1"/>
</dbReference>
<dbReference type="EMBL" id="CP094533">
    <property type="protein sequence ID" value="UOE27870.1"/>
    <property type="molecule type" value="Genomic_DNA"/>
</dbReference>
<dbReference type="PANTHER" id="PTHR20992">
    <property type="entry name" value="AT15442P-RELATED"/>
    <property type="match status" value="1"/>
</dbReference>
<gene>
    <name evidence="2" type="ORF">MTP13_08880</name>
</gene>
<dbReference type="InterPro" id="IPR005240">
    <property type="entry name" value="DUF389"/>
</dbReference>
<protein>
    <submittedName>
        <fullName evidence="2">DUF389 domain-containing protein</fullName>
    </submittedName>
</protein>
<feature type="transmembrane region" description="Helical" evidence="1">
    <location>
        <begin position="146"/>
        <end position="167"/>
    </location>
</feature>
<feature type="transmembrane region" description="Helical" evidence="1">
    <location>
        <begin position="25"/>
        <end position="42"/>
    </location>
</feature>
<accession>A0ABY4B4C7</accession>
<name>A0ABY4B4C7_9MICO</name>
<sequence length="292" mass="29539">MNSVAEMRQAVFFDGPEGGRKASRFWLLLGLSAVIAAAGLVGDSAATVIGAMIVAPLMTPILGTVLATVIGDRRNLVRSWAFVLGGASAAIAVGYLVGLLVAAPVVASTDGEIASRVSPDLIAMLAALATGAVGAIALVRRDVSDTLPGVAIAISLVPPLATVGLTLESGAPGEALGALLLFATNVAAIIATGVIVLAGYRIAGAGQLVERVRPGAGTADGPKHSNGRAIAVTLVTLALIAVPLTATSVRFTQQELLQYAVRQAAEPWAEANDLVIERLDSDGERARLQVSG</sequence>
<feature type="transmembrane region" description="Helical" evidence="1">
    <location>
        <begin position="48"/>
        <end position="69"/>
    </location>
</feature>
<keyword evidence="3" id="KW-1185">Reference proteome</keyword>
<evidence type="ECO:0000313" key="2">
    <source>
        <dbReference type="EMBL" id="UOE27870.1"/>
    </source>
</evidence>
<reference evidence="2 3" key="1">
    <citation type="submission" date="2022-03" db="EMBL/GenBank/DDBJ databases">
        <title>Agromyces sp. isolated from the gut of P. brevitarsis seulensis larvae.</title>
        <authorList>
            <person name="Won M."/>
            <person name="Kwon S.-W."/>
        </authorList>
    </citation>
    <scope>NUCLEOTIDE SEQUENCE [LARGE SCALE GENOMIC DNA]</scope>
    <source>
        <strain evidence="2 3">KACC 16215</strain>
    </source>
</reference>
<organism evidence="2 3">
    <name type="scientific">Agromyces soli</name>
    <dbReference type="NCBI Taxonomy" id="659012"/>
    <lineage>
        <taxon>Bacteria</taxon>
        <taxon>Bacillati</taxon>
        <taxon>Actinomycetota</taxon>
        <taxon>Actinomycetes</taxon>
        <taxon>Micrococcales</taxon>
        <taxon>Microbacteriaceae</taxon>
        <taxon>Agromyces</taxon>
    </lineage>
</organism>
<feature type="transmembrane region" description="Helical" evidence="1">
    <location>
        <begin position="121"/>
        <end position="139"/>
    </location>
</feature>
<proteinExistence type="predicted"/>
<keyword evidence="1" id="KW-0812">Transmembrane</keyword>
<feature type="transmembrane region" description="Helical" evidence="1">
    <location>
        <begin position="81"/>
        <end position="101"/>
    </location>
</feature>
<dbReference type="Proteomes" id="UP000831304">
    <property type="component" value="Chromosome"/>
</dbReference>
<dbReference type="PANTHER" id="PTHR20992:SF9">
    <property type="entry name" value="AT15442P-RELATED"/>
    <property type="match status" value="1"/>
</dbReference>
<feature type="transmembrane region" description="Helical" evidence="1">
    <location>
        <begin position="179"/>
        <end position="203"/>
    </location>
</feature>
<keyword evidence="1" id="KW-0472">Membrane</keyword>
<dbReference type="Pfam" id="PF04087">
    <property type="entry name" value="DUF389"/>
    <property type="match status" value="1"/>
</dbReference>
<evidence type="ECO:0000313" key="3">
    <source>
        <dbReference type="Proteomes" id="UP000831304"/>
    </source>
</evidence>
<keyword evidence="1" id="KW-1133">Transmembrane helix</keyword>
<evidence type="ECO:0000256" key="1">
    <source>
        <dbReference type="SAM" id="Phobius"/>
    </source>
</evidence>